<dbReference type="SUPFAM" id="SSF52833">
    <property type="entry name" value="Thioredoxin-like"/>
    <property type="match status" value="1"/>
</dbReference>
<dbReference type="Pfam" id="PF00578">
    <property type="entry name" value="AhpC-TSA"/>
    <property type="match status" value="1"/>
</dbReference>
<dbReference type="STRING" id="886293.Sinac_5190"/>
<dbReference type="PROSITE" id="PS51352">
    <property type="entry name" value="THIOREDOXIN_2"/>
    <property type="match status" value="1"/>
</dbReference>
<proteinExistence type="predicted"/>
<sequence length="358" mass="40513">MLLLAFCLMLAEQPLSDQITRMGSDFAALEKQFDEELTAAKRDQELITKANDDHRKRWKKAADDLKELIKRHPDDPASIDGLLLLVGGMRITLDKELRELALRSSRDARMGQLCFHLRYRGGEPWAEEIVKAVAESNPSSDVRGQAVFCQGFQCYEAAFPYGRSVPKEERDPLVERARGFFTEAVAKYADVKTPDGKSTIGLKATHELKRLDNLPNLKVGGIAPEIAGEDLEGKSLKLRDHQGKVVMLVFWGSWCGPCMAMVPKEKELWERYRDKPFALLGVNCGDTLKVAKKTVADRHMGWPSWYDGEELRGPIETDYDVPHWPRVYLIDAKGVIRYIDVHDKKLEEAVETLLAEAM</sequence>
<dbReference type="KEGG" id="saci:Sinac_5190"/>
<gene>
    <name evidence="2" type="ordered locus">Sinac_5190</name>
</gene>
<dbReference type="Proteomes" id="UP000010798">
    <property type="component" value="Chromosome"/>
</dbReference>
<reference evidence="2 3" key="1">
    <citation type="submission" date="2012-02" db="EMBL/GenBank/DDBJ databases">
        <title>Complete sequence of chromosome of Singulisphaera acidiphila DSM 18658.</title>
        <authorList>
            <consortium name="US DOE Joint Genome Institute (JGI-PGF)"/>
            <person name="Lucas S."/>
            <person name="Copeland A."/>
            <person name="Lapidus A."/>
            <person name="Glavina del Rio T."/>
            <person name="Dalin E."/>
            <person name="Tice H."/>
            <person name="Bruce D."/>
            <person name="Goodwin L."/>
            <person name="Pitluck S."/>
            <person name="Peters L."/>
            <person name="Ovchinnikova G."/>
            <person name="Chertkov O."/>
            <person name="Kyrpides N."/>
            <person name="Mavromatis K."/>
            <person name="Ivanova N."/>
            <person name="Brettin T."/>
            <person name="Detter J.C."/>
            <person name="Han C."/>
            <person name="Larimer F."/>
            <person name="Land M."/>
            <person name="Hauser L."/>
            <person name="Markowitz V."/>
            <person name="Cheng J.-F."/>
            <person name="Hugenholtz P."/>
            <person name="Woyke T."/>
            <person name="Wu D."/>
            <person name="Tindall B."/>
            <person name="Pomrenke H."/>
            <person name="Brambilla E."/>
            <person name="Klenk H.-P."/>
            <person name="Eisen J.A."/>
        </authorList>
    </citation>
    <scope>NUCLEOTIDE SEQUENCE [LARGE SCALE GENOMIC DNA]</scope>
    <source>
        <strain evidence="3">ATCC BAA-1392 / DSM 18658 / VKM B-2454 / MOB10</strain>
    </source>
</reference>
<keyword evidence="3" id="KW-1185">Reference proteome</keyword>
<dbReference type="AlphaFoldDB" id="L0DJ92"/>
<dbReference type="GO" id="GO:0016491">
    <property type="term" value="F:oxidoreductase activity"/>
    <property type="evidence" value="ECO:0007669"/>
    <property type="project" value="InterPro"/>
</dbReference>
<dbReference type="Gene3D" id="3.40.30.10">
    <property type="entry name" value="Glutaredoxin"/>
    <property type="match status" value="1"/>
</dbReference>
<dbReference type="PANTHER" id="PTHR42852:SF17">
    <property type="entry name" value="THIOREDOXIN-LIKE PROTEIN HI_1115"/>
    <property type="match status" value="1"/>
</dbReference>
<dbReference type="InterPro" id="IPR050553">
    <property type="entry name" value="Thioredoxin_ResA/DsbE_sf"/>
</dbReference>
<dbReference type="EMBL" id="CP003364">
    <property type="protein sequence ID" value="AGA29342.1"/>
    <property type="molecule type" value="Genomic_DNA"/>
</dbReference>
<dbReference type="HOGENOM" id="CLU_773620_0_0_0"/>
<dbReference type="eggNOG" id="COG0526">
    <property type="taxonomic scope" value="Bacteria"/>
</dbReference>
<name>L0DJ92_SINAD</name>
<dbReference type="RefSeq" id="WP_015248446.1">
    <property type="nucleotide sequence ID" value="NC_019892.1"/>
</dbReference>
<dbReference type="PANTHER" id="PTHR42852">
    <property type="entry name" value="THIOL:DISULFIDE INTERCHANGE PROTEIN DSBE"/>
    <property type="match status" value="1"/>
</dbReference>
<dbReference type="GO" id="GO:0016853">
    <property type="term" value="F:isomerase activity"/>
    <property type="evidence" value="ECO:0007669"/>
    <property type="project" value="UniProtKB-KW"/>
</dbReference>
<evidence type="ECO:0000313" key="3">
    <source>
        <dbReference type="Proteomes" id="UP000010798"/>
    </source>
</evidence>
<organism evidence="2 3">
    <name type="scientific">Singulisphaera acidiphila (strain ATCC BAA-1392 / DSM 18658 / VKM B-2454 / MOB10)</name>
    <dbReference type="NCBI Taxonomy" id="886293"/>
    <lineage>
        <taxon>Bacteria</taxon>
        <taxon>Pseudomonadati</taxon>
        <taxon>Planctomycetota</taxon>
        <taxon>Planctomycetia</taxon>
        <taxon>Isosphaerales</taxon>
        <taxon>Isosphaeraceae</taxon>
        <taxon>Singulisphaera</taxon>
    </lineage>
</organism>
<dbReference type="InterPro" id="IPR000866">
    <property type="entry name" value="AhpC/TSA"/>
</dbReference>
<keyword evidence="2" id="KW-0413">Isomerase</keyword>
<protein>
    <submittedName>
        <fullName evidence="2">Thiol-disulfide isomerase-like thioredoxin</fullName>
    </submittedName>
</protein>
<evidence type="ECO:0000313" key="2">
    <source>
        <dbReference type="EMBL" id="AGA29342.1"/>
    </source>
</evidence>
<dbReference type="InterPro" id="IPR036249">
    <property type="entry name" value="Thioredoxin-like_sf"/>
</dbReference>
<dbReference type="OrthoDB" id="286712at2"/>
<evidence type="ECO:0000259" key="1">
    <source>
        <dbReference type="PROSITE" id="PS51352"/>
    </source>
</evidence>
<feature type="domain" description="Thioredoxin" evidence="1">
    <location>
        <begin position="217"/>
        <end position="358"/>
    </location>
</feature>
<dbReference type="GO" id="GO:0016209">
    <property type="term" value="F:antioxidant activity"/>
    <property type="evidence" value="ECO:0007669"/>
    <property type="project" value="InterPro"/>
</dbReference>
<dbReference type="CDD" id="cd02966">
    <property type="entry name" value="TlpA_like_family"/>
    <property type="match status" value="1"/>
</dbReference>
<accession>L0DJ92</accession>
<dbReference type="InterPro" id="IPR013766">
    <property type="entry name" value="Thioredoxin_domain"/>
</dbReference>